<keyword evidence="6" id="KW-1185">Reference proteome</keyword>
<dbReference type="AlphaFoldDB" id="A0ABD5Y0W7"/>
<dbReference type="GO" id="GO:0005524">
    <property type="term" value="F:ATP binding"/>
    <property type="evidence" value="ECO:0007669"/>
    <property type="project" value="UniProtKB-KW"/>
</dbReference>
<gene>
    <name evidence="5" type="ORF">ACFQMA_04500</name>
</gene>
<reference evidence="5 6" key="1">
    <citation type="journal article" date="2019" name="Int. J. Syst. Evol. Microbiol.">
        <title>The Global Catalogue of Microorganisms (GCM) 10K type strain sequencing project: providing services to taxonomists for standard genome sequencing and annotation.</title>
        <authorList>
            <consortium name="The Broad Institute Genomics Platform"/>
            <consortium name="The Broad Institute Genome Sequencing Center for Infectious Disease"/>
            <person name="Wu L."/>
            <person name="Ma J."/>
        </authorList>
    </citation>
    <scope>NUCLEOTIDE SEQUENCE [LARGE SCALE GENOMIC DNA]</scope>
    <source>
        <strain evidence="5 6">XZYJT29</strain>
    </source>
</reference>
<dbReference type="CDD" id="cd01991">
    <property type="entry name" value="Asn_synthase_B_C"/>
    <property type="match status" value="1"/>
</dbReference>
<dbReference type="EMBL" id="JBHTAS010000001">
    <property type="protein sequence ID" value="MFC7139097.1"/>
    <property type="molecule type" value="Genomic_DNA"/>
</dbReference>
<accession>A0ABD5Y0W7</accession>
<dbReference type="PANTHER" id="PTHR11772:SF2">
    <property type="entry name" value="ASPARAGINE SYNTHETASE [GLUTAMINE-HYDROLYZING]"/>
    <property type="match status" value="1"/>
</dbReference>
<evidence type="ECO:0000313" key="5">
    <source>
        <dbReference type="EMBL" id="MFC7139097.1"/>
    </source>
</evidence>
<dbReference type="InterPro" id="IPR001962">
    <property type="entry name" value="Asn_synthase"/>
</dbReference>
<dbReference type="Proteomes" id="UP001596432">
    <property type="component" value="Unassembled WGS sequence"/>
</dbReference>
<feature type="region of interest" description="Disordered" evidence="3">
    <location>
        <begin position="66"/>
        <end position="111"/>
    </location>
</feature>
<feature type="domain" description="Asparagine synthetase" evidence="4">
    <location>
        <begin position="265"/>
        <end position="357"/>
    </location>
</feature>
<keyword evidence="2" id="KW-0067">ATP-binding</keyword>
<evidence type="ECO:0000256" key="3">
    <source>
        <dbReference type="SAM" id="MobiDB-lite"/>
    </source>
</evidence>
<dbReference type="SUPFAM" id="SSF52402">
    <property type="entry name" value="Adenine nucleotide alpha hydrolases-like"/>
    <property type="match status" value="1"/>
</dbReference>
<protein>
    <submittedName>
        <fullName evidence="5">Asparagine synthase C-terminal domain-containing protein</fullName>
    </submittedName>
</protein>
<dbReference type="PANTHER" id="PTHR11772">
    <property type="entry name" value="ASPARAGINE SYNTHETASE"/>
    <property type="match status" value="1"/>
</dbReference>
<sequence length="376" mass="39721">MTDATVSPADRPLDAATDRVRGASLETVRDALADGDPLPGTSGFAGAADGQIVRDVLGRQPVFTEAGDPTAWSFDPSDLAEPEPVPAGHARSNAGDERHWSLPDPDPETDDRAAVREVRDAVRSAVDDTATAGLAVAFSGGVDSAALAARLDAPLYVAGFPGSHDVEAARTAAAKLGRDLRVVELAHDDVERAIPDVVAATGRANAMDVSIALPLYLAAERAAADGFDRVAVGQGADELFGGYAKVARAPEDERVAADTVRGARREVVETLPDQLERDVLALRGAGVEPVAPLLDDAVVGAALALPGRLLVTDRGERKWALRLAVREWVPDPVAFREKKAVQYGSLVSREIDRLARQAGFKRRMDDHVGQYVESLV</sequence>
<evidence type="ECO:0000313" key="6">
    <source>
        <dbReference type="Proteomes" id="UP001596432"/>
    </source>
</evidence>
<evidence type="ECO:0000259" key="4">
    <source>
        <dbReference type="Pfam" id="PF00733"/>
    </source>
</evidence>
<dbReference type="RefSeq" id="WP_274324698.1">
    <property type="nucleotide sequence ID" value="NZ_CP118158.1"/>
</dbReference>
<dbReference type="InterPro" id="IPR014729">
    <property type="entry name" value="Rossmann-like_a/b/a_fold"/>
</dbReference>
<dbReference type="GeneID" id="78819347"/>
<proteinExistence type="predicted"/>
<evidence type="ECO:0000256" key="2">
    <source>
        <dbReference type="ARBA" id="ARBA00022840"/>
    </source>
</evidence>
<organism evidence="5 6">
    <name type="scientific">Halosimplex aquaticum</name>
    <dbReference type="NCBI Taxonomy" id="3026162"/>
    <lineage>
        <taxon>Archaea</taxon>
        <taxon>Methanobacteriati</taxon>
        <taxon>Methanobacteriota</taxon>
        <taxon>Stenosarchaea group</taxon>
        <taxon>Halobacteria</taxon>
        <taxon>Halobacteriales</taxon>
        <taxon>Haloarculaceae</taxon>
        <taxon>Halosimplex</taxon>
    </lineage>
</organism>
<keyword evidence="1" id="KW-0547">Nucleotide-binding</keyword>
<name>A0ABD5Y0W7_9EURY</name>
<feature type="domain" description="Asparagine synthetase" evidence="4">
    <location>
        <begin position="118"/>
        <end position="253"/>
    </location>
</feature>
<feature type="compositionally biased region" description="Basic and acidic residues" evidence="3">
    <location>
        <begin position="11"/>
        <end position="21"/>
    </location>
</feature>
<dbReference type="Pfam" id="PF00733">
    <property type="entry name" value="Asn_synthase"/>
    <property type="match status" value="2"/>
</dbReference>
<dbReference type="InterPro" id="IPR050795">
    <property type="entry name" value="Asn_Synthetase"/>
</dbReference>
<comment type="caution">
    <text evidence="5">The sequence shown here is derived from an EMBL/GenBank/DDBJ whole genome shotgun (WGS) entry which is preliminary data.</text>
</comment>
<dbReference type="Gene3D" id="3.40.50.620">
    <property type="entry name" value="HUPs"/>
    <property type="match status" value="1"/>
</dbReference>
<feature type="region of interest" description="Disordered" evidence="3">
    <location>
        <begin position="1"/>
        <end position="21"/>
    </location>
</feature>
<evidence type="ECO:0000256" key="1">
    <source>
        <dbReference type="ARBA" id="ARBA00022741"/>
    </source>
</evidence>